<dbReference type="InterPro" id="IPR037171">
    <property type="entry name" value="NagB/RpiA_transferase-like"/>
</dbReference>
<dbReference type="SMART" id="SM00882">
    <property type="entry name" value="CoA_trans"/>
    <property type="match status" value="1"/>
</dbReference>
<dbReference type="PANTHER" id="PTHR13707">
    <property type="entry name" value="KETOACID-COENZYME A TRANSFERASE"/>
    <property type="match status" value="1"/>
</dbReference>
<dbReference type="InterPro" id="IPR004165">
    <property type="entry name" value="CoA_trans_fam_I"/>
</dbReference>
<dbReference type="PROSITE" id="PS01273">
    <property type="entry name" value="COA_TRANSF_1"/>
    <property type="match status" value="1"/>
</dbReference>
<dbReference type="EC" id="2.8.3.8" evidence="3"/>
<dbReference type="NCBIfam" id="TIGR02429">
    <property type="entry name" value="pcaI_scoA_fam"/>
    <property type="match status" value="1"/>
</dbReference>
<evidence type="ECO:0000256" key="2">
    <source>
        <dbReference type="ARBA" id="ARBA00022679"/>
    </source>
</evidence>
<reference evidence="3 4" key="1">
    <citation type="journal article" date="2006" name="Proc. Natl. Acad. Sci. U.S.A.">
        <title>Molecular genetic anatomy of inter- and intraserotype variation in the human bacterial pathogen group A Streptococcus.</title>
        <authorList>
            <person name="Beres S.B."/>
            <person name="Richter E.W."/>
            <person name="Nagiec M.J."/>
            <person name="Sumby P."/>
            <person name="Porcella S.F."/>
            <person name="DeLeo F.R."/>
            <person name="Musser J.M."/>
        </authorList>
    </citation>
    <scope>NUCLEOTIDE SEQUENCE [LARGE SCALE GENOMIC DNA]</scope>
    <source>
        <strain evidence="3 4">MGAS9429</strain>
    </source>
</reference>
<dbReference type="Gene3D" id="3.40.1080.10">
    <property type="entry name" value="Glutaconate Coenzyme A-transferase"/>
    <property type="match status" value="1"/>
</dbReference>
<dbReference type="AlphaFoldDB" id="Q1JNT9"/>
<dbReference type="InterPro" id="IPR004163">
    <property type="entry name" value="CoA_transf_BS"/>
</dbReference>
<evidence type="ECO:0000256" key="1">
    <source>
        <dbReference type="ARBA" id="ARBA00005612"/>
    </source>
</evidence>
<dbReference type="Pfam" id="PF01144">
    <property type="entry name" value="CoA_trans"/>
    <property type="match status" value="1"/>
</dbReference>
<keyword evidence="2 3" id="KW-0808">Transferase</keyword>
<comment type="similarity">
    <text evidence="1">Belongs to the 3-oxoacid CoA-transferase subunit A family.</text>
</comment>
<gene>
    <name evidence="3" type="primary">atoD2</name>
    <name evidence="3" type="ordered locus">MGAS9429_Spy0122</name>
</gene>
<dbReference type="KEGG" id="spk:MGAS9429_Spy0122"/>
<dbReference type="HOGENOM" id="CLU_019942_2_1_9"/>
<dbReference type="GO" id="GO:0008775">
    <property type="term" value="F:acetate CoA-transferase activity"/>
    <property type="evidence" value="ECO:0007669"/>
    <property type="project" value="UniProtKB-EC"/>
</dbReference>
<dbReference type="SUPFAM" id="SSF100950">
    <property type="entry name" value="NagB/RpiA/CoA transferase-like"/>
    <property type="match status" value="1"/>
</dbReference>
<evidence type="ECO:0000313" key="4">
    <source>
        <dbReference type="Proteomes" id="UP000002433"/>
    </source>
</evidence>
<accession>Q1JNT9</accession>
<evidence type="ECO:0000313" key="3">
    <source>
        <dbReference type="EMBL" id="ABF31310.1"/>
    </source>
</evidence>
<name>Q1JNT9_STRPC</name>
<organism evidence="3 4">
    <name type="scientific">Streptococcus pyogenes serotype M12 (strain MGAS9429)</name>
    <dbReference type="NCBI Taxonomy" id="370551"/>
    <lineage>
        <taxon>Bacteria</taxon>
        <taxon>Bacillati</taxon>
        <taxon>Bacillota</taxon>
        <taxon>Bacilli</taxon>
        <taxon>Lactobacillales</taxon>
        <taxon>Streptococcaceae</taxon>
        <taxon>Streptococcus</taxon>
    </lineage>
</organism>
<dbReference type="EMBL" id="CP000259">
    <property type="protein sequence ID" value="ABF31310.1"/>
    <property type="molecule type" value="Genomic_DNA"/>
</dbReference>
<dbReference type="InterPro" id="IPR012792">
    <property type="entry name" value="3-oxoacid_CoA-transf_A"/>
</dbReference>
<protein>
    <submittedName>
        <fullName evidence="3">Acetate CoA-transferase alpha subunit</fullName>
        <ecNumber evidence="3">2.8.3.8</ecNumber>
    </submittedName>
</protein>
<proteinExistence type="inferred from homology"/>
<sequence length="238" mass="26192">MYWWWPRSKYHRNKIEGNRMKENKRIAIAEAISHIKDGDTIMVGGFMANGTPEALIDALVDKGTKDLTLICNDAGFVDRGVGKMVANHQFKTIYATHIGLNKEAGRQMTAGETTIELIPQGTFAEKIRIGAYGIGGFYTPTGVGTLVAEGKETKTIKGKTYLLEYPFEADVALIFANKADEMGNLQYSGSENNFNQLMAACAKTTIVQAREIVPVGTIQPECVHTPHIFVDYIVKEGV</sequence>
<dbReference type="Proteomes" id="UP000002433">
    <property type="component" value="Chromosome"/>
</dbReference>
<dbReference type="PANTHER" id="PTHR13707:SF60">
    <property type="entry name" value="ACETATE COA-TRANSFERASE SUBUNIT ALPHA"/>
    <property type="match status" value="1"/>
</dbReference>